<dbReference type="AlphaFoldDB" id="A0A285T0Q3"/>
<sequence length="133" mass="15078">MKQKENGHPPWTDEELEVAVEAYLYLLKLERDGTRLPTSQVEKIAGKGDLANRNSSSIRYRLRNISYVLQERGLPTLLAYSPAPAVGKNVRKRIEDILDGSHEFLLLLLQPQEKLPLSEGNLSKLVDDLDKLK</sequence>
<organism evidence="1 2">
    <name type="scientific">Thalassospira xiamenensis</name>
    <dbReference type="NCBI Taxonomy" id="220697"/>
    <lineage>
        <taxon>Bacteria</taxon>
        <taxon>Pseudomonadati</taxon>
        <taxon>Pseudomonadota</taxon>
        <taxon>Alphaproteobacteria</taxon>
        <taxon>Rhodospirillales</taxon>
        <taxon>Thalassospiraceae</taxon>
        <taxon>Thalassospira</taxon>
    </lineage>
</organism>
<proteinExistence type="predicted"/>
<protein>
    <submittedName>
        <fullName evidence="1">5-methylcytosine-specific restriction enzyme A</fullName>
    </submittedName>
</protein>
<evidence type="ECO:0000313" key="1">
    <source>
        <dbReference type="EMBL" id="SOC14818.1"/>
    </source>
</evidence>
<accession>A0A285T0Q3</accession>
<gene>
    <name evidence="1" type="ORF">SAMN05428964_10210</name>
</gene>
<evidence type="ECO:0000313" key="2">
    <source>
        <dbReference type="Proteomes" id="UP000219068"/>
    </source>
</evidence>
<reference evidence="1 2" key="1">
    <citation type="submission" date="2017-08" db="EMBL/GenBank/DDBJ databases">
        <authorList>
            <person name="de Groot N.N."/>
        </authorList>
    </citation>
    <scope>NUCLEOTIDE SEQUENCE [LARGE SCALE GENOMIC DNA]</scope>
    <source>
        <strain evidence="1 2">USBA 78</strain>
    </source>
</reference>
<name>A0A285T0Q3_9PROT</name>
<dbReference type="EMBL" id="OBMM01000002">
    <property type="protein sequence ID" value="SOC14818.1"/>
    <property type="molecule type" value="Genomic_DNA"/>
</dbReference>
<dbReference type="RefSeq" id="WP_097051531.1">
    <property type="nucleotide sequence ID" value="NZ_OBMM01000002.1"/>
</dbReference>
<dbReference type="Proteomes" id="UP000219068">
    <property type="component" value="Unassembled WGS sequence"/>
</dbReference>